<evidence type="ECO:0000256" key="4">
    <source>
        <dbReference type="ARBA" id="ARBA00023136"/>
    </source>
</evidence>
<dbReference type="Proteomes" id="UP001189624">
    <property type="component" value="Chromosome 6"/>
</dbReference>
<feature type="transmembrane region" description="Helical" evidence="5">
    <location>
        <begin position="157"/>
        <end position="175"/>
    </location>
</feature>
<dbReference type="EMBL" id="OY731403">
    <property type="protein sequence ID" value="CAJ1962636.1"/>
    <property type="molecule type" value="Genomic_DNA"/>
</dbReference>
<dbReference type="Pfam" id="PF00939">
    <property type="entry name" value="Na_sulph_symp"/>
    <property type="match status" value="2"/>
</dbReference>
<sequence>MLYLGNEDTLGRDIIRAKEMREKDLHLFRSCFYFVFFLLLSKMIGEQVSLPASDDHKAPLLPVQEAVEGTHNSVFFIMKSILTLQNFYVILGPSLALFICLFLKLEAPTSQKMLGVIAWVFTWWITQAVPLPVTSMCPLFLFPIFGIASADSVAHSYMNDVVTLVLGSFILALAVERYDVHRRLALNVSHSLLLSFTSVSCTVYTCEQQDVGPTGNVAVLYRSGESGAVIAGAMCDDIHGEHVAAERADGGGDDVGGDGDLAAAAAGAGAFGGDEEVLQGGDSDGGVCDANWRDKHSDGDGCTARALSSYLGKAHLRRDLEALGPMEFAEKMVLSIFGLLFILWMTRRITDDIPGWGVIFHGLVGDGSVSVMVAVLLFIIPNMKGEGEKLMSWDECKKLPWNLILLLGAGFAIADGVESSGLADVLSRIMNCVQDTPYMVVVPSVCLICSIVTEFITSNAATATLLVPLLYHIAITICMCIHLFLCGHIEIKDMLKVGVPLKVVGIAVLSLLMPSLGTIVFGTNTDIQ</sequence>
<evidence type="ECO:0000256" key="1">
    <source>
        <dbReference type="ARBA" id="ARBA00004141"/>
    </source>
</evidence>
<accession>A0AA86VP18</accession>
<comment type="subcellular location">
    <subcellularLocation>
        <location evidence="1">Membrane</location>
        <topology evidence="1">Multi-pass membrane protein</topology>
    </subcellularLocation>
</comment>
<evidence type="ECO:0000256" key="5">
    <source>
        <dbReference type="SAM" id="Phobius"/>
    </source>
</evidence>
<organism evidence="6 7">
    <name type="scientific">Sphenostylis stenocarpa</name>
    <dbReference type="NCBI Taxonomy" id="92480"/>
    <lineage>
        <taxon>Eukaryota</taxon>
        <taxon>Viridiplantae</taxon>
        <taxon>Streptophyta</taxon>
        <taxon>Embryophyta</taxon>
        <taxon>Tracheophyta</taxon>
        <taxon>Spermatophyta</taxon>
        <taxon>Magnoliopsida</taxon>
        <taxon>eudicotyledons</taxon>
        <taxon>Gunneridae</taxon>
        <taxon>Pentapetalae</taxon>
        <taxon>rosids</taxon>
        <taxon>fabids</taxon>
        <taxon>Fabales</taxon>
        <taxon>Fabaceae</taxon>
        <taxon>Papilionoideae</taxon>
        <taxon>50 kb inversion clade</taxon>
        <taxon>NPAAA clade</taxon>
        <taxon>indigoferoid/millettioid clade</taxon>
        <taxon>Phaseoleae</taxon>
        <taxon>Sphenostylis</taxon>
    </lineage>
</organism>
<keyword evidence="2 5" id="KW-0812">Transmembrane</keyword>
<feature type="transmembrane region" description="Helical" evidence="5">
    <location>
        <begin position="358"/>
        <end position="379"/>
    </location>
</feature>
<keyword evidence="4 5" id="KW-0472">Membrane</keyword>
<dbReference type="PANTHER" id="PTHR10283">
    <property type="entry name" value="SOLUTE CARRIER FAMILY 13 MEMBER"/>
    <property type="match status" value="1"/>
</dbReference>
<dbReference type="GO" id="GO:0005886">
    <property type="term" value="C:plasma membrane"/>
    <property type="evidence" value="ECO:0007669"/>
    <property type="project" value="TreeGrafter"/>
</dbReference>
<dbReference type="GO" id="GO:0015140">
    <property type="term" value="F:malate transmembrane transporter activity"/>
    <property type="evidence" value="ECO:0007669"/>
    <property type="project" value="UniProtKB-ARBA"/>
</dbReference>
<dbReference type="Gramene" id="rna-AYBTSS11_LOCUS19353">
    <property type="protein sequence ID" value="CAJ1962636.1"/>
    <property type="gene ID" value="gene-AYBTSS11_LOCUS19353"/>
</dbReference>
<dbReference type="InterPro" id="IPR001898">
    <property type="entry name" value="SLC13A/DASS"/>
</dbReference>
<dbReference type="PANTHER" id="PTHR10283:SF82">
    <property type="entry name" value="SOLUTE CARRIER FAMILY 13 MEMBER 2"/>
    <property type="match status" value="1"/>
</dbReference>
<feature type="transmembrane region" description="Helical" evidence="5">
    <location>
        <begin position="26"/>
        <end position="44"/>
    </location>
</feature>
<feature type="transmembrane region" description="Helical" evidence="5">
    <location>
        <begin position="117"/>
        <end position="145"/>
    </location>
</feature>
<protein>
    <submittedName>
        <fullName evidence="6">Uncharacterized protein</fullName>
    </submittedName>
</protein>
<gene>
    <name evidence="6" type="ORF">AYBTSS11_LOCUS19353</name>
</gene>
<name>A0AA86VP18_9FABA</name>
<feature type="transmembrane region" description="Helical" evidence="5">
    <location>
        <begin position="328"/>
        <end position="346"/>
    </location>
</feature>
<evidence type="ECO:0000256" key="2">
    <source>
        <dbReference type="ARBA" id="ARBA00022692"/>
    </source>
</evidence>
<feature type="transmembrane region" description="Helical" evidence="5">
    <location>
        <begin position="437"/>
        <end position="457"/>
    </location>
</feature>
<feature type="transmembrane region" description="Helical" evidence="5">
    <location>
        <begin position="503"/>
        <end position="522"/>
    </location>
</feature>
<evidence type="ECO:0000256" key="3">
    <source>
        <dbReference type="ARBA" id="ARBA00022989"/>
    </source>
</evidence>
<reference evidence="6" key="1">
    <citation type="submission" date="2023-10" db="EMBL/GenBank/DDBJ databases">
        <authorList>
            <person name="Domelevo Entfellner J.-B."/>
        </authorList>
    </citation>
    <scope>NUCLEOTIDE SEQUENCE</scope>
</reference>
<proteinExistence type="predicted"/>
<keyword evidence="3 5" id="KW-1133">Transmembrane helix</keyword>
<evidence type="ECO:0000313" key="6">
    <source>
        <dbReference type="EMBL" id="CAJ1962636.1"/>
    </source>
</evidence>
<feature type="transmembrane region" description="Helical" evidence="5">
    <location>
        <begin position="469"/>
        <end position="491"/>
    </location>
</feature>
<keyword evidence="7" id="KW-1185">Reference proteome</keyword>
<feature type="transmembrane region" description="Helical" evidence="5">
    <location>
        <begin position="87"/>
        <end position="105"/>
    </location>
</feature>
<feature type="transmembrane region" description="Helical" evidence="5">
    <location>
        <begin position="399"/>
        <end position="417"/>
    </location>
</feature>
<evidence type="ECO:0000313" key="7">
    <source>
        <dbReference type="Proteomes" id="UP001189624"/>
    </source>
</evidence>
<dbReference type="AlphaFoldDB" id="A0AA86VP18"/>